<dbReference type="SMART" id="SM00671">
    <property type="entry name" value="SEL1"/>
    <property type="match status" value="9"/>
</dbReference>
<evidence type="ECO:0000313" key="8">
    <source>
        <dbReference type="Proteomes" id="UP000183039"/>
    </source>
</evidence>
<evidence type="ECO:0000313" key="7">
    <source>
        <dbReference type="Proteomes" id="UP000065511"/>
    </source>
</evidence>
<dbReference type="SMART" id="SM00028">
    <property type="entry name" value="TPR"/>
    <property type="match status" value="10"/>
</dbReference>
<dbReference type="PROSITE" id="PS50293">
    <property type="entry name" value="TPR_REGION"/>
    <property type="match status" value="9"/>
</dbReference>
<feature type="repeat" description="TPR" evidence="3">
    <location>
        <begin position="24"/>
        <end position="57"/>
    </location>
</feature>
<dbReference type="InterPro" id="IPR019734">
    <property type="entry name" value="TPR_rpt"/>
</dbReference>
<accession>A0A0S3KDZ2</accession>
<dbReference type="Proteomes" id="UP000065511">
    <property type="component" value="Chromosome"/>
</dbReference>
<dbReference type="InterPro" id="IPR003107">
    <property type="entry name" value="HAT"/>
</dbReference>
<sequence>MDLNNIENKEERNKELSESTSDDVLRYYNLGNALEKQKKYQEAGEAYRKAIELNPTHATTYYNLGCVLEEQGKYEEAVEAYQKAIELNPDYASAYYKLGNILDKQGKYEEAVEAYKKAIESNPDHASTYYKLGNRLYKQGKYEEVVQAYKKAIELNPNYTSAYNNLGIALDKQGKYEEAVEVYQKVMELNPNNATIYYNLGNTLYKQKKYDQAIKVYQKAIELNPNYASAYNNLGNALDKQEKYEGAVEAYQKAIDLKKSNTMYYNNLGNTLYRKKEYDKAIEVFKEVIELNPANASAYNKVGLILTKQEKHNQAIKYYQKAIKLDPKNIKYNNNLASAFEITKNYSGALTDLLQKIGIEQVSYDTMIKIIENNKEYELDYEEIINSMTNYNNNFLQKLIKETTSSMTDTQSIFKAIIKIIININYFKSSLLLKDDVVLYQYTSINTLSSLLKLQEDTKDTNINIRLYNTEYMNDPEEGKFLSNLLRMKLEEKNEHCEETISKLIHNICDVRNDVSHAFISSLTKNKDDIPMWKMYGDDNKGISLGFKQLPISEDESLYGQEENNNIEDDEYFDDKNYQFIETSPLTYKIQYLKNDDDLATKEDLQIKLLVDNIFYVISKIHGQETISTTFNTFLSIELDKIKFLVKNKKYNYENEYRLLQMTKDFTHAKHDPNNPKLFLEVNTISLEKVIFGVNFENYYNWVPFILKKAPELNFSDVKKSEIPLR</sequence>
<dbReference type="SUPFAM" id="SSF48452">
    <property type="entry name" value="TPR-like"/>
    <property type="match status" value="2"/>
</dbReference>
<evidence type="ECO:0000256" key="4">
    <source>
        <dbReference type="SAM" id="MobiDB-lite"/>
    </source>
</evidence>
<evidence type="ECO:0000256" key="2">
    <source>
        <dbReference type="ARBA" id="ARBA00022803"/>
    </source>
</evidence>
<evidence type="ECO:0000313" key="5">
    <source>
        <dbReference type="EMBL" id="ALS02281.1"/>
    </source>
</evidence>
<feature type="repeat" description="TPR" evidence="3">
    <location>
        <begin position="92"/>
        <end position="125"/>
    </location>
</feature>
<dbReference type="AlphaFoldDB" id="A0A0S3KDZ2"/>
<dbReference type="PANTHER" id="PTHR44943">
    <property type="entry name" value="CELLULOSE SYNTHASE OPERON PROTEIN C"/>
    <property type="match status" value="1"/>
</dbReference>
<dbReference type="InterPro" id="IPR021352">
    <property type="entry name" value="DUF2971"/>
</dbReference>
<feature type="repeat" description="TPR" evidence="3">
    <location>
        <begin position="228"/>
        <end position="261"/>
    </location>
</feature>
<protein>
    <submittedName>
        <fullName evidence="6">Uncharacterized protein</fullName>
    </submittedName>
</protein>
<feature type="repeat" description="TPR" evidence="3">
    <location>
        <begin position="296"/>
        <end position="329"/>
    </location>
</feature>
<proteinExistence type="predicted"/>
<reference evidence="6 8" key="1">
    <citation type="submission" date="2014-12" db="EMBL/GenBank/DDBJ databases">
        <title>Draft genome sequences of 29 type strains of Enterococci.</title>
        <authorList>
            <person name="Zhong Z."/>
            <person name="Sun Z."/>
            <person name="Liu W."/>
            <person name="Zhang W."/>
            <person name="Zhang H."/>
        </authorList>
    </citation>
    <scope>NUCLEOTIDE SEQUENCE [LARGE SCALE GENOMIC DNA]</scope>
    <source>
        <strain evidence="6 8">DSM 22801</strain>
    </source>
</reference>
<dbReference type="Proteomes" id="UP000183039">
    <property type="component" value="Unassembled WGS sequence"/>
</dbReference>
<feature type="repeat" description="TPR" evidence="3">
    <location>
        <begin position="126"/>
        <end position="159"/>
    </location>
</feature>
<feature type="repeat" description="TPR" evidence="3">
    <location>
        <begin position="160"/>
        <end position="193"/>
    </location>
</feature>
<name>A0A0S3KDZ2_9ENTE</name>
<evidence type="ECO:0000256" key="3">
    <source>
        <dbReference type="PROSITE-ProRule" id="PRU00339"/>
    </source>
</evidence>
<keyword evidence="1" id="KW-0677">Repeat</keyword>
<feature type="repeat" description="TPR" evidence="3">
    <location>
        <begin position="194"/>
        <end position="227"/>
    </location>
</feature>
<dbReference type="Pfam" id="PF13414">
    <property type="entry name" value="TPR_11"/>
    <property type="match status" value="2"/>
</dbReference>
<dbReference type="Pfam" id="PF11185">
    <property type="entry name" value="DUF2971"/>
    <property type="match status" value="1"/>
</dbReference>
<dbReference type="Pfam" id="PF13432">
    <property type="entry name" value="TPR_16"/>
    <property type="match status" value="1"/>
</dbReference>
<organism evidence="6 8">
    <name type="scientific">Enterococcus silesiacus</name>
    <dbReference type="NCBI Taxonomy" id="332949"/>
    <lineage>
        <taxon>Bacteria</taxon>
        <taxon>Bacillati</taxon>
        <taxon>Bacillota</taxon>
        <taxon>Bacilli</taxon>
        <taxon>Lactobacillales</taxon>
        <taxon>Enterococcaceae</taxon>
        <taxon>Enterococcus</taxon>
    </lineage>
</organism>
<dbReference type="InterPro" id="IPR051685">
    <property type="entry name" value="Ycf3/AcsC/BcsC/TPR_MFPF"/>
</dbReference>
<gene>
    <name evidence="5" type="ORF">ATZ33_13065</name>
    <name evidence="6" type="ORF">RV15_GL003149</name>
</gene>
<feature type="region of interest" description="Disordered" evidence="4">
    <location>
        <begin position="1"/>
        <end position="20"/>
    </location>
</feature>
<dbReference type="InterPro" id="IPR006597">
    <property type="entry name" value="Sel1-like"/>
</dbReference>
<dbReference type="RefSeq" id="WP_071877094.1">
    <property type="nucleotide sequence ID" value="NZ_JXLC01000006.1"/>
</dbReference>
<dbReference type="Gene3D" id="1.25.40.10">
    <property type="entry name" value="Tetratricopeptide repeat domain"/>
    <property type="match status" value="5"/>
</dbReference>
<dbReference type="Pfam" id="PF00515">
    <property type="entry name" value="TPR_1"/>
    <property type="match status" value="3"/>
</dbReference>
<feature type="repeat" description="TPR" evidence="3">
    <location>
        <begin position="58"/>
        <end position="91"/>
    </location>
</feature>
<dbReference type="SMART" id="SM00386">
    <property type="entry name" value="HAT"/>
    <property type="match status" value="6"/>
</dbReference>
<keyword evidence="7" id="KW-1185">Reference proteome</keyword>
<dbReference type="KEGG" id="ess:ATZ33_13065"/>
<evidence type="ECO:0000256" key="1">
    <source>
        <dbReference type="ARBA" id="ARBA00022737"/>
    </source>
</evidence>
<evidence type="ECO:0000313" key="6">
    <source>
        <dbReference type="EMBL" id="OJG92356.1"/>
    </source>
</evidence>
<keyword evidence="2 3" id="KW-0802">TPR repeat</keyword>
<dbReference type="PROSITE" id="PS50005">
    <property type="entry name" value="TPR"/>
    <property type="match status" value="9"/>
</dbReference>
<dbReference type="InterPro" id="IPR011990">
    <property type="entry name" value="TPR-like_helical_dom_sf"/>
</dbReference>
<feature type="repeat" description="TPR" evidence="3">
    <location>
        <begin position="262"/>
        <end position="295"/>
    </location>
</feature>
<reference evidence="5 7" key="2">
    <citation type="submission" date="2015-12" db="EMBL/GenBank/DDBJ databases">
        <authorList>
            <person name="Lauer A."/>
            <person name="Humrighouse B."/>
            <person name="Loparev V."/>
            <person name="Shewmaker P.L."/>
            <person name="Whitney A.M."/>
            <person name="McLaughlin R.W."/>
        </authorList>
    </citation>
    <scope>NUCLEOTIDE SEQUENCE [LARGE SCALE GENOMIC DNA]</scope>
    <source>
        <strain evidence="5 7">LMG 23085</strain>
    </source>
</reference>
<dbReference type="PANTHER" id="PTHR44943:SF8">
    <property type="entry name" value="TPR REPEAT-CONTAINING PROTEIN MJ0263"/>
    <property type="match status" value="1"/>
</dbReference>
<feature type="compositionally biased region" description="Basic and acidic residues" evidence="4">
    <location>
        <begin position="7"/>
        <end position="17"/>
    </location>
</feature>
<dbReference type="EMBL" id="JXLC01000006">
    <property type="protein sequence ID" value="OJG92356.1"/>
    <property type="molecule type" value="Genomic_DNA"/>
</dbReference>
<dbReference type="EMBL" id="CP013614">
    <property type="protein sequence ID" value="ALS02281.1"/>
    <property type="molecule type" value="Genomic_DNA"/>
</dbReference>
<dbReference type="GO" id="GO:0006396">
    <property type="term" value="P:RNA processing"/>
    <property type="evidence" value="ECO:0007669"/>
    <property type="project" value="InterPro"/>
</dbReference>